<dbReference type="InterPro" id="IPR058781">
    <property type="entry name" value="HH_AprE-like"/>
</dbReference>
<dbReference type="InterPro" id="IPR010129">
    <property type="entry name" value="T1SS_HlyD"/>
</dbReference>
<accession>A0A1G7FUC8</accession>
<dbReference type="InterPro" id="IPR006144">
    <property type="entry name" value="Secretion_HlyD_CS"/>
</dbReference>
<evidence type="ECO:0000256" key="6">
    <source>
        <dbReference type="ARBA" id="ARBA00022692"/>
    </source>
</evidence>
<dbReference type="SUPFAM" id="SSF111369">
    <property type="entry name" value="HlyD-like secretion proteins"/>
    <property type="match status" value="1"/>
</dbReference>
<evidence type="ECO:0000256" key="10">
    <source>
        <dbReference type="SAM" id="Coils"/>
    </source>
</evidence>
<dbReference type="Gene3D" id="1.20.1600.10">
    <property type="entry name" value="Outer membrane efflux proteins (OEP)"/>
    <property type="match status" value="1"/>
</dbReference>
<keyword evidence="6 9" id="KW-0812">Transmembrane</keyword>
<dbReference type="PRINTS" id="PR01490">
    <property type="entry name" value="RTXTOXIND"/>
</dbReference>
<feature type="domain" description="AprE-like beta-barrel" evidence="12">
    <location>
        <begin position="327"/>
        <end position="417"/>
    </location>
</feature>
<name>A0A1G7FUC8_9PROT</name>
<dbReference type="GO" id="GO:0005886">
    <property type="term" value="C:plasma membrane"/>
    <property type="evidence" value="ECO:0007669"/>
    <property type="project" value="UniProtKB-SubCell"/>
</dbReference>
<keyword evidence="14" id="KW-1185">Reference proteome</keyword>
<evidence type="ECO:0000259" key="12">
    <source>
        <dbReference type="Pfam" id="PF26002"/>
    </source>
</evidence>
<keyword evidence="4 9" id="KW-1003">Cell membrane</keyword>
<keyword evidence="10" id="KW-0175">Coiled coil</keyword>
<feature type="domain" description="AprE-like long alpha-helical hairpin" evidence="11">
    <location>
        <begin position="103"/>
        <end position="285"/>
    </location>
</feature>
<dbReference type="Proteomes" id="UP000199412">
    <property type="component" value="Unassembled WGS sequence"/>
</dbReference>
<dbReference type="PANTHER" id="PTHR30386">
    <property type="entry name" value="MEMBRANE FUSION SUBUNIT OF EMRAB-TOLC MULTIDRUG EFFLUX PUMP"/>
    <property type="match status" value="1"/>
</dbReference>
<dbReference type="Gene3D" id="2.40.50.100">
    <property type="match status" value="1"/>
</dbReference>
<evidence type="ECO:0000259" key="11">
    <source>
        <dbReference type="Pfam" id="PF25994"/>
    </source>
</evidence>
<dbReference type="NCBIfam" id="TIGR01843">
    <property type="entry name" value="type_I_hlyD"/>
    <property type="match status" value="1"/>
</dbReference>
<evidence type="ECO:0000313" key="14">
    <source>
        <dbReference type="Proteomes" id="UP000199412"/>
    </source>
</evidence>
<evidence type="ECO:0000256" key="2">
    <source>
        <dbReference type="ARBA" id="ARBA00009477"/>
    </source>
</evidence>
<feature type="coiled-coil region" evidence="10">
    <location>
        <begin position="149"/>
        <end position="292"/>
    </location>
</feature>
<comment type="subcellular location">
    <subcellularLocation>
        <location evidence="1 9">Cell inner membrane</location>
        <topology evidence="1 9">Single-pass membrane protein</topology>
    </subcellularLocation>
</comment>
<dbReference type="PANTHER" id="PTHR30386:SF26">
    <property type="entry name" value="TRANSPORT PROTEIN COMB"/>
    <property type="match status" value="1"/>
</dbReference>
<keyword evidence="8 9" id="KW-0472">Membrane</keyword>
<evidence type="ECO:0000256" key="8">
    <source>
        <dbReference type="ARBA" id="ARBA00023136"/>
    </source>
</evidence>
<gene>
    <name evidence="13" type="ORF">SAMN05421720_11273</name>
</gene>
<dbReference type="EMBL" id="FNAP01000012">
    <property type="protein sequence ID" value="SDE79335.1"/>
    <property type="molecule type" value="Genomic_DNA"/>
</dbReference>
<reference evidence="13 14" key="1">
    <citation type="submission" date="2016-10" db="EMBL/GenBank/DDBJ databases">
        <authorList>
            <person name="de Groot N.N."/>
        </authorList>
    </citation>
    <scope>NUCLEOTIDE SEQUENCE [LARGE SCALE GENOMIC DNA]</scope>
    <source>
        <strain evidence="13 14">ATCC 700224</strain>
    </source>
</reference>
<evidence type="ECO:0000256" key="5">
    <source>
        <dbReference type="ARBA" id="ARBA00022519"/>
    </source>
</evidence>
<evidence type="ECO:0000256" key="3">
    <source>
        <dbReference type="ARBA" id="ARBA00022448"/>
    </source>
</evidence>
<dbReference type="AlphaFoldDB" id="A0A1G7FUC8"/>
<dbReference type="PROSITE" id="PS00543">
    <property type="entry name" value="HLYD_FAMILY"/>
    <property type="match status" value="1"/>
</dbReference>
<evidence type="ECO:0000256" key="4">
    <source>
        <dbReference type="ARBA" id="ARBA00022475"/>
    </source>
</evidence>
<sequence>MSASWRDLRYARHRVQAETIGPSRLAYVVVVLVAAFFVIAVLWAKYTVIDEVTRGEGRVIPSSKIQVIQNLEGGIVKEMLVQPGELVEPGQVLMRLAAVGFGSDLGELEARRRTLTARIARLTAEAVGTELRMPAELAAQDPNGVRAERELMRSRRESLEIQISILEDQVAQRRQELLELEHKVEQARESLSLINEEISITRPLVNSGVVPRIDLLRLRREANDLEGEIEASELAIPRAEAAMKEASQRIEEKYLAFRTEAQTELNEARAELASVQERLTAAQDRVQRTEIRSPVRGVVKTLHVRTIGGVIRPGMDIMEIVPVDDTLLVEARIRPSDIGFLRPGLEAMIKFTAYDFSIYGGLRGTLESISADSIVDEKTDESYFLVTLRTDENKLTRKGEELPLMPGMVASVDILTGKRSILDYLLKPILKTQSRALTER</sequence>
<keyword evidence="3 9" id="KW-0813">Transport</keyword>
<protein>
    <recommendedName>
        <fullName evidence="9">Membrane fusion protein (MFP) family protein</fullName>
    </recommendedName>
</protein>
<organism evidence="13 14">
    <name type="scientific">Rhodospira trueperi</name>
    <dbReference type="NCBI Taxonomy" id="69960"/>
    <lineage>
        <taxon>Bacteria</taxon>
        <taxon>Pseudomonadati</taxon>
        <taxon>Pseudomonadota</taxon>
        <taxon>Alphaproteobacteria</taxon>
        <taxon>Rhodospirillales</taxon>
        <taxon>Rhodospirillaceae</taxon>
        <taxon>Rhodospira</taxon>
    </lineage>
</organism>
<dbReference type="STRING" id="69960.SAMN05421720_11273"/>
<dbReference type="OrthoDB" id="9810980at2"/>
<dbReference type="Pfam" id="PF26002">
    <property type="entry name" value="Beta-barrel_AprE"/>
    <property type="match status" value="1"/>
</dbReference>
<dbReference type="RefSeq" id="WP_092787470.1">
    <property type="nucleotide sequence ID" value="NZ_FNAP01000012.1"/>
</dbReference>
<evidence type="ECO:0000313" key="13">
    <source>
        <dbReference type="EMBL" id="SDE79335.1"/>
    </source>
</evidence>
<keyword evidence="7 9" id="KW-1133">Transmembrane helix</keyword>
<evidence type="ECO:0000256" key="7">
    <source>
        <dbReference type="ARBA" id="ARBA00022989"/>
    </source>
</evidence>
<dbReference type="InterPro" id="IPR058982">
    <property type="entry name" value="Beta-barrel_AprE"/>
</dbReference>
<dbReference type="GO" id="GO:0009306">
    <property type="term" value="P:protein secretion"/>
    <property type="evidence" value="ECO:0007669"/>
    <property type="project" value="InterPro"/>
</dbReference>
<dbReference type="Pfam" id="PF25994">
    <property type="entry name" value="HH_AprE"/>
    <property type="match status" value="1"/>
</dbReference>
<evidence type="ECO:0000256" key="9">
    <source>
        <dbReference type="RuleBase" id="RU365093"/>
    </source>
</evidence>
<comment type="similarity">
    <text evidence="2 9">Belongs to the membrane fusion protein (MFP) (TC 8.A.1) family.</text>
</comment>
<feature type="transmembrane region" description="Helical" evidence="9">
    <location>
        <begin position="25"/>
        <end position="44"/>
    </location>
</feature>
<dbReference type="InterPro" id="IPR050739">
    <property type="entry name" value="MFP"/>
</dbReference>
<dbReference type="Gene3D" id="2.40.30.170">
    <property type="match status" value="1"/>
</dbReference>
<keyword evidence="5 9" id="KW-0997">Cell inner membrane</keyword>
<proteinExistence type="inferred from homology"/>
<evidence type="ECO:0000256" key="1">
    <source>
        <dbReference type="ARBA" id="ARBA00004377"/>
    </source>
</evidence>